<accession>A0A0N7GSZ5</accession>
<evidence type="ECO:0000256" key="4">
    <source>
        <dbReference type="ARBA" id="ARBA00023002"/>
    </source>
</evidence>
<proteinExistence type="inferred from homology"/>
<sequence>MTTIHAQAERKRQDRSVCRAEKRLCRARMLRVRGLIHPTSAVCATTDTARGEKRLPSEQNQAILKSSGRPLGECRVKCKMGRAITILIELHGGRVSHSCTQFYGIIQETIMKAAILNNLDGTFQIEEIEIDVPRGREVLVEVKASGLCHSDLHFAEQDFGVPLPAVLGHELAGVVLAVGPEVREFSVGDHVVGSLIQFCGHCRACIGGRTYQCTRPEETLRDDPNHMHRLTRDGEGVAQGFGTGAFAERALVHENQLALVPKELPFAQASLLGCGTITGAGAAINTASVRPGDTVAVIGIGGVGLNVISGAKLAGASRIIAIDMQPKKADLARKFGATDFIDASAGDTVNAVQALTDGGVDHAFEVVGIKATSQQAIQMVRKGGGAYLIGVHSPTSTIDVNVTIDLLTQQVDLRGVYMGSSNIKHDIPMYAHLYLQGKINLDDLISREINLSDINEAYKELKGGSIARSVITSF</sequence>
<keyword evidence="5" id="KW-0520">NAD</keyword>
<reference evidence="8 9" key="1">
    <citation type="journal article" date="2015" name="Genome Announc.">
        <title>Complete Genome Sequence of Polypropylene Glycol- and Polyethylene Glycol-Degrading Sphingopyxis macrogoltabida Strain EY-1.</title>
        <authorList>
            <person name="Ohtsubo Y."/>
            <person name="Nagata Y."/>
            <person name="Numata M."/>
            <person name="Tsuchikane K."/>
            <person name="Hosoyama A."/>
            <person name="Yamazoe A."/>
            <person name="Tsuda M."/>
            <person name="Fujita N."/>
            <person name="Kawai F."/>
        </authorList>
    </citation>
    <scope>NUCLEOTIDE SEQUENCE [LARGE SCALE GENOMIC DNA]</scope>
    <source>
        <strain evidence="8 9">EY-1</strain>
    </source>
</reference>
<evidence type="ECO:0000256" key="3">
    <source>
        <dbReference type="ARBA" id="ARBA00022833"/>
    </source>
</evidence>
<dbReference type="EMBL" id="CP012700">
    <property type="protein sequence ID" value="ALH82091.1"/>
    <property type="molecule type" value="Genomic_DNA"/>
</dbReference>
<comment type="cofactor">
    <cofactor evidence="1 6">
        <name>Zn(2+)</name>
        <dbReference type="ChEBI" id="CHEBI:29105"/>
    </cofactor>
</comment>
<evidence type="ECO:0000259" key="7">
    <source>
        <dbReference type="SMART" id="SM00829"/>
    </source>
</evidence>
<dbReference type="GO" id="GO:0051903">
    <property type="term" value="F:S-(hydroxymethyl)glutathione dehydrogenase [NAD(P)+] activity"/>
    <property type="evidence" value="ECO:0007669"/>
    <property type="project" value="TreeGrafter"/>
</dbReference>
<evidence type="ECO:0000256" key="1">
    <source>
        <dbReference type="ARBA" id="ARBA00001947"/>
    </source>
</evidence>
<evidence type="ECO:0000313" key="9">
    <source>
        <dbReference type="Proteomes" id="UP000058074"/>
    </source>
</evidence>
<dbReference type="SMART" id="SM00829">
    <property type="entry name" value="PKS_ER"/>
    <property type="match status" value="1"/>
</dbReference>
<dbReference type="PROSITE" id="PS00059">
    <property type="entry name" value="ADH_ZINC"/>
    <property type="match status" value="1"/>
</dbReference>
<dbReference type="Proteomes" id="UP000058074">
    <property type="component" value="Chromosome"/>
</dbReference>
<dbReference type="FunFam" id="3.40.50.720:FF:000003">
    <property type="entry name" value="S-(hydroxymethyl)glutathione dehydrogenase"/>
    <property type="match status" value="1"/>
</dbReference>
<dbReference type="SUPFAM" id="SSF50129">
    <property type="entry name" value="GroES-like"/>
    <property type="match status" value="2"/>
</dbReference>
<dbReference type="AlphaFoldDB" id="A0A0N7GSZ5"/>
<dbReference type="InterPro" id="IPR002328">
    <property type="entry name" value="ADH_Zn_CS"/>
</dbReference>
<keyword evidence="4" id="KW-0560">Oxidoreductase</keyword>
<evidence type="ECO:0000313" key="8">
    <source>
        <dbReference type="EMBL" id="ALH82091.1"/>
    </source>
</evidence>
<dbReference type="PANTHER" id="PTHR43880:SF12">
    <property type="entry name" value="ALCOHOL DEHYDROGENASE CLASS-3"/>
    <property type="match status" value="1"/>
</dbReference>
<dbReference type="GO" id="GO:0005829">
    <property type="term" value="C:cytosol"/>
    <property type="evidence" value="ECO:0007669"/>
    <property type="project" value="TreeGrafter"/>
</dbReference>
<dbReference type="SUPFAM" id="SSF51735">
    <property type="entry name" value="NAD(P)-binding Rossmann-fold domains"/>
    <property type="match status" value="1"/>
</dbReference>
<name>A0A0N7GSZ5_SPHMC</name>
<dbReference type="InterPro" id="IPR013149">
    <property type="entry name" value="ADH-like_C"/>
</dbReference>
<dbReference type="InterPro" id="IPR036291">
    <property type="entry name" value="NAD(P)-bd_dom_sf"/>
</dbReference>
<dbReference type="PATRIC" id="fig|33050.5.peg.3631"/>
<dbReference type="KEGG" id="smag:AN936_17520"/>
<gene>
    <name evidence="8" type="ORF">AN936_17520</name>
</gene>
<feature type="domain" description="Enoyl reductase (ER)" evidence="7">
    <location>
        <begin position="118"/>
        <end position="471"/>
    </location>
</feature>
<keyword evidence="2 6" id="KW-0479">Metal-binding</keyword>
<dbReference type="Gene3D" id="3.40.50.720">
    <property type="entry name" value="NAD(P)-binding Rossmann-like Domain"/>
    <property type="match status" value="1"/>
</dbReference>
<dbReference type="InterPro" id="IPR020843">
    <property type="entry name" value="ER"/>
</dbReference>
<dbReference type="GO" id="GO:0046294">
    <property type="term" value="P:formaldehyde catabolic process"/>
    <property type="evidence" value="ECO:0007669"/>
    <property type="project" value="TreeGrafter"/>
</dbReference>
<dbReference type="InterPro" id="IPR011032">
    <property type="entry name" value="GroES-like_sf"/>
</dbReference>
<dbReference type="InterPro" id="IPR013154">
    <property type="entry name" value="ADH-like_N"/>
</dbReference>
<dbReference type="Gene3D" id="3.90.180.10">
    <property type="entry name" value="Medium-chain alcohol dehydrogenases, catalytic domain"/>
    <property type="match status" value="1"/>
</dbReference>
<comment type="similarity">
    <text evidence="6">Belongs to the zinc-containing alcohol dehydrogenase family.</text>
</comment>
<dbReference type="Pfam" id="PF08240">
    <property type="entry name" value="ADH_N"/>
    <property type="match status" value="1"/>
</dbReference>
<dbReference type="GO" id="GO:0008270">
    <property type="term" value="F:zinc ion binding"/>
    <property type="evidence" value="ECO:0007669"/>
    <property type="project" value="InterPro"/>
</dbReference>
<organism evidence="8 9">
    <name type="scientific">Sphingopyxis macrogoltabida</name>
    <name type="common">Sphingomonas macrogoltabidus</name>
    <dbReference type="NCBI Taxonomy" id="33050"/>
    <lineage>
        <taxon>Bacteria</taxon>
        <taxon>Pseudomonadati</taxon>
        <taxon>Pseudomonadota</taxon>
        <taxon>Alphaproteobacteria</taxon>
        <taxon>Sphingomonadales</taxon>
        <taxon>Sphingomonadaceae</taxon>
        <taxon>Sphingopyxis</taxon>
    </lineage>
</organism>
<keyword evidence="3 6" id="KW-0862">Zinc</keyword>
<evidence type="ECO:0000256" key="5">
    <source>
        <dbReference type="ARBA" id="ARBA00023027"/>
    </source>
</evidence>
<dbReference type="Pfam" id="PF00107">
    <property type="entry name" value="ADH_zinc_N"/>
    <property type="match status" value="1"/>
</dbReference>
<dbReference type="PANTHER" id="PTHR43880">
    <property type="entry name" value="ALCOHOL DEHYDROGENASE"/>
    <property type="match status" value="1"/>
</dbReference>
<protein>
    <submittedName>
        <fullName evidence="8">Alcohol dehydrogenase</fullName>
    </submittedName>
</protein>
<dbReference type="CDD" id="cd08279">
    <property type="entry name" value="Zn_ADH_class_III"/>
    <property type="match status" value="1"/>
</dbReference>
<evidence type="ECO:0000256" key="2">
    <source>
        <dbReference type="ARBA" id="ARBA00022723"/>
    </source>
</evidence>
<evidence type="ECO:0000256" key="6">
    <source>
        <dbReference type="RuleBase" id="RU361277"/>
    </source>
</evidence>